<evidence type="ECO:0000256" key="1">
    <source>
        <dbReference type="SAM" id="MobiDB-lite"/>
    </source>
</evidence>
<feature type="compositionally biased region" description="Polar residues" evidence="1">
    <location>
        <begin position="80"/>
        <end position="90"/>
    </location>
</feature>
<feature type="compositionally biased region" description="Basic and acidic residues" evidence="1">
    <location>
        <begin position="35"/>
        <end position="46"/>
    </location>
</feature>
<proteinExistence type="predicted"/>
<accession>A0A9P0MU41</accession>
<dbReference type="EMBL" id="OV725082">
    <property type="protein sequence ID" value="CAH1405114.1"/>
    <property type="molecule type" value="Genomic_DNA"/>
</dbReference>
<keyword evidence="3" id="KW-1185">Reference proteome</keyword>
<organism evidence="2 3">
    <name type="scientific">Nezara viridula</name>
    <name type="common">Southern green stink bug</name>
    <name type="synonym">Cimex viridulus</name>
    <dbReference type="NCBI Taxonomy" id="85310"/>
    <lineage>
        <taxon>Eukaryota</taxon>
        <taxon>Metazoa</taxon>
        <taxon>Ecdysozoa</taxon>
        <taxon>Arthropoda</taxon>
        <taxon>Hexapoda</taxon>
        <taxon>Insecta</taxon>
        <taxon>Pterygota</taxon>
        <taxon>Neoptera</taxon>
        <taxon>Paraneoptera</taxon>
        <taxon>Hemiptera</taxon>
        <taxon>Heteroptera</taxon>
        <taxon>Panheteroptera</taxon>
        <taxon>Pentatomomorpha</taxon>
        <taxon>Pentatomoidea</taxon>
        <taxon>Pentatomidae</taxon>
        <taxon>Pentatominae</taxon>
        <taxon>Nezara</taxon>
    </lineage>
</organism>
<reference evidence="2" key="1">
    <citation type="submission" date="2022-01" db="EMBL/GenBank/DDBJ databases">
        <authorList>
            <person name="King R."/>
        </authorList>
    </citation>
    <scope>NUCLEOTIDE SEQUENCE</scope>
</reference>
<evidence type="ECO:0000313" key="2">
    <source>
        <dbReference type="EMBL" id="CAH1405114.1"/>
    </source>
</evidence>
<name>A0A9P0MU41_NEZVI</name>
<sequence>MATRSNKEKSTFGREPEGRQLSSISHHQLFQGHHTPADLEDHEHASAGRAPPHRWEQVSSAGVGSSFFDHHPARYKAGQVQPSYVQGSKR</sequence>
<protein>
    <submittedName>
        <fullName evidence="2">Uncharacterized protein</fullName>
    </submittedName>
</protein>
<feature type="region of interest" description="Disordered" evidence="1">
    <location>
        <begin position="1"/>
        <end position="90"/>
    </location>
</feature>
<gene>
    <name evidence="2" type="ORF">NEZAVI_LOCUS13398</name>
</gene>
<feature type="compositionally biased region" description="Basic and acidic residues" evidence="1">
    <location>
        <begin position="1"/>
        <end position="18"/>
    </location>
</feature>
<dbReference type="Proteomes" id="UP001152798">
    <property type="component" value="Chromosome 6"/>
</dbReference>
<dbReference type="AlphaFoldDB" id="A0A9P0MU41"/>
<evidence type="ECO:0000313" key="3">
    <source>
        <dbReference type="Proteomes" id="UP001152798"/>
    </source>
</evidence>